<evidence type="ECO:0000313" key="3">
    <source>
        <dbReference type="Proteomes" id="UP000269221"/>
    </source>
</evidence>
<accession>A0A3M0KZL1</accession>
<dbReference type="OrthoDB" id="9400759at2759"/>
<protein>
    <submittedName>
        <fullName evidence="2">Uncharacterized protein</fullName>
    </submittedName>
</protein>
<evidence type="ECO:0000256" key="1">
    <source>
        <dbReference type="SAM" id="MobiDB-lite"/>
    </source>
</evidence>
<proteinExistence type="predicted"/>
<dbReference type="AlphaFoldDB" id="A0A3M0KZL1"/>
<sequence length="290" mass="31729">MNQLETASSCSVSCSLVEETNPQLTASIFQGIVESDKVTSESPFLQAKQPQLPQSFLTGFVFQAPHQPCCPPLDALKHLNILPKLRGPEMDTALKVWPDQCRVQGKYDLPAPAGHAIPDPGQDAIGPLGHLGTLLAHVQPAADQYPQVPFLLGTVQPHHTQPATLQGFLWPEFRTWNLDLLNITLVDSAHPSNGSRSLCRAILLSNSLTHSPIIVLYANLLMKDSMHSSMSSIKILNRTGSVAGFLETDTERIDSDGKVLVFSTVKDIEPENQDTEPENQLFPSTKLKNK</sequence>
<feature type="region of interest" description="Disordered" evidence="1">
    <location>
        <begin position="268"/>
        <end position="290"/>
    </location>
</feature>
<organism evidence="2 3">
    <name type="scientific">Hirundo rustica rustica</name>
    <dbReference type="NCBI Taxonomy" id="333673"/>
    <lineage>
        <taxon>Eukaryota</taxon>
        <taxon>Metazoa</taxon>
        <taxon>Chordata</taxon>
        <taxon>Craniata</taxon>
        <taxon>Vertebrata</taxon>
        <taxon>Euteleostomi</taxon>
        <taxon>Archelosauria</taxon>
        <taxon>Archosauria</taxon>
        <taxon>Dinosauria</taxon>
        <taxon>Saurischia</taxon>
        <taxon>Theropoda</taxon>
        <taxon>Coelurosauria</taxon>
        <taxon>Aves</taxon>
        <taxon>Neognathae</taxon>
        <taxon>Neoaves</taxon>
        <taxon>Telluraves</taxon>
        <taxon>Australaves</taxon>
        <taxon>Passeriformes</taxon>
        <taxon>Sylvioidea</taxon>
        <taxon>Hirundinidae</taxon>
        <taxon>Hirundo</taxon>
    </lineage>
</organism>
<name>A0A3M0KZL1_HIRRU</name>
<gene>
    <name evidence="2" type="ORF">DUI87_05097</name>
</gene>
<keyword evidence="3" id="KW-1185">Reference proteome</keyword>
<dbReference type="Proteomes" id="UP000269221">
    <property type="component" value="Unassembled WGS sequence"/>
</dbReference>
<evidence type="ECO:0000313" key="2">
    <source>
        <dbReference type="EMBL" id="RMC18216.1"/>
    </source>
</evidence>
<dbReference type="EMBL" id="QRBI01000097">
    <property type="protein sequence ID" value="RMC18216.1"/>
    <property type="molecule type" value="Genomic_DNA"/>
</dbReference>
<reference evidence="2 3" key="1">
    <citation type="submission" date="2018-07" db="EMBL/GenBank/DDBJ databases">
        <title>A high quality draft genome assembly of the barn swallow (H. rustica rustica).</title>
        <authorList>
            <person name="Formenti G."/>
            <person name="Chiara M."/>
            <person name="Poveda L."/>
            <person name="Francoijs K.-J."/>
            <person name="Bonisoli-Alquati A."/>
            <person name="Canova L."/>
            <person name="Gianfranceschi L."/>
            <person name="Horner D.S."/>
            <person name="Saino N."/>
        </authorList>
    </citation>
    <scope>NUCLEOTIDE SEQUENCE [LARGE SCALE GENOMIC DNA]</scope>
    <source>
        <strain evidence="2">Chelidonia</strain>
        <tissue evidence="2">Blood</tissue>
    </source>
</reference>
<comment type="caution">
    <text evidence="2">The sequence shown here is derived from an EMBL/GenBank/DDBJ whole genome shotgun (WGS) entry which is preliminary data.</text>
</comment>